<accession>A0A382J371</accession>
<protein>
    <recommendedName>
        <fullName evidence="1">Glycosyltransferase subfamily 4-like N-terminal domain-containing protein</fullName>
    </recommendedName>
</protein>
<evidence type="ECO:0000313" key="2">
    <source>
        <dbReference type="EMBL" id="SVC06564.1"/>
    </source>
</evidence>
<sequence>MKILHLITDLDYGGAENFLINLIKQKKIRKHKTRVIVMTSGGLSVQSTVKEGIDVQTLGLKRGEFNPLRALRLVRMIKKFDPDILQTWLYHADLLGCMCKPFTNVKNLIWNFRCSNMDLSKYSFQSRIVFHLLKFLCKKPSLIVVNSNNGREFHEHAGFTPNSWRTIPNGVDTEKFKSFNNARKNLFTKLNIPENYTLIGNVGRFDPMKDYMNLFRAFSLIKKRIKKVKFL</sequence>
<reference evidence="2" key="1">
    <citation type="submission" date="2018-05" db="EMBL/GenBank/DDBJ databases">
        <authorList>
            <person name="Lanie J.A."/>
            <person name="Ng W.-L."/>
            <person name="Kazmierczak K.M."/>
            <person name="Andrzejewski T.M."/>
            <person name="Davidsen T.M."/>
            <person name="Wayne K.J."/>
            <person name="Tettelin H."/>
            <person name="Glass J.I."/>
            <person name="Rusch D."/>
            <person name="Podicherti R."/>
            <person name="Tsui H.-C.T."/>
            <person name="Winkler M.E."/>
        </authorList>
    </citation>
    <scope>NUCLEOTIDE SEQUENCE</scope>
</reference>
<dbReference type="GO" id="GO:0016757">
    <property type="term" value="F:glycosyltransferase activity"/>
    <property type="evidence" value="ECO:0007669"/>
    <property type="project" value="TreeGrafter"/>
</dbReference>
<dbReference type="EMBL" id="UINC01071567">
    <property type="protein sequence ID" value="SVC06564.1"/>
    <property type="molecule type" value="Genomic_DNA"/>
</dbReference>
<organism evidence="2">
    <name type="scientific">marine metagenome</name>
    <dbReference type="NCBI Taxonomy" id="408172"/>
    <lineage>
        <taxon>unclassified sequences</taxon>
        <taxon>metagenomes</taxon>
        <taxon>ecological metagenomes</taxon>
    </lineage>
</organism>
<feature type="domain" description="Glycosyltransferase subfamily 4-like N-terminal" evidence="1">
    <location>
        <begin position="12"/>
        <end position="175"/>
    </location>
</feature>
<dbReference type="Gene3D" id="3.40.50.2000">
    <property type="entry name" value="Glycogen Phosphorylase B"/>
    <property type="match status" value="2"/>
</dbReference>
<dbReference type="InterPro" id="IPR050194">
    <property type="entry name" value="Glycosyltransferase_grp1"/>
</dbReference>
<evidence type="ECO:0000259" key="1">
    <source>
        <dbReference type="Pfam" id="PF13439"/>
    </source>
</evidence>
<gene>
    <name evidence="2" type="ORF">METZ01_LOCUS259418</name>
</gene>
<name>A0A382J371_9ZZZZ</name>
<dbReference type="Pfam" id="PF13439">
    <property type="entry name" value="Glyco_transf_4"/>
    <property type="match status" value="1"/>
</dbReference>
<dbReference type="AlphaFoldDB" id="A0A382J371"/>
<dbReference type="PANTHER" id="PTHR45947:SF3">
    <property type="entry name" value="SULFOQUINOVOSYL TRANSFERASE SQD2"/>
    <property type="match status" value="1"/>
</dbReference>
<dbReference type="InterPro" id="IPR028098">
    <property type="entry name" value="Glyco_trans_4-like_N"/>
</dbReference>
<feature type="non-terminal residue" evidence="2">
    <location>
        <position position="231"/>
    </location>
</feature>
<dbReference type="SUPFAM" id="SSF53756">
    <property type="entry name" value="UDP-Glycosyltransferase/glycogen phosphorylase"/>
    <property type="match status" value="1"/>
</dbReference>
<proteinExistence type="predicted"/>
<dbReference type="PANTHER" id="PTHR45947">
    <property type="entry name" value="SULFOQUINOVOSYL TRANSFERASE SQD2"/>
    <property type="match status" value="1"/>
</dbReference>